<feature type="domain" description="7,8-dihydro-6-hydroxymethylpterin-pyrophosphokinase" evidence="9">
    <location>
        <begin position="88"/>
        <end position="99"/>
    </location>
</feature>
<gene>
    <name evidence="10" type="primary">folK</name>
    <name evidence="10" type="ORF">RWE15_10895</name>
</gene>
<evidence type="ECO:0000256" key="2">
    <source>
        <dbReference type="ARBA" id="ARBA00005051"/>
    </source>
</evidence>
<protein>
    <recommendedName>
        <fullName evidence="3">2-amino-4-hydroxy-6-hydroxymethyldihydropteridine diphosphokinase</fullName>
        <ecNumber evidence="3">2.7.6.3</ecNumber>
    </recommendedName>
</protein>
<keyword evidence="4 10" id="KW-0808">Transferase</keyword>
<keyword evidence="7" id="KW-0067">ATP-binding</keyword>
<keyword evidence="8" id="KW-0289">Folate biosynthesis</keyword>
<dbReference type="PANTHER" id="PTHR43071">
    <property type="entry name" value="2-AMINO-4-HYDROXY-6-HYDROXYMETHYLDIHYDROPTERIDINE PYROPHOSPHOKINASE"/>
    <property type="match status" value="1"/>
</dbReference>
<dbReference type="SUPFAM" id="SSF55083">
    <property type="entry name" value="6-hydroxymethyl-7,8-dihydropterin pyrophosphokinase, HPPK"/>
    <property type="match status" value="1"/>
</dbReference>
<dbReference type="Proteomes" id="UP001281447">
    <property type="component" value="Unassembled WGS sequence"/>
</dbReference>
<sequence>MNIAYIALGSNIEPRQEFLQKAISQLKQHGKINVCQLSSIYETTPVGYADQGDFLNMVLEVQTSLAAEDLLDVCQEIEQQFGRRRTIRNGPRTIDLDILAYNQENINTDRLIVPHPRMHERAFVLVPLNEIAPDLILPSVNESVAQLTGHIALHHGKEVSLWKRNGLGEE</sequence>
<evidence type="ECO:0000256" key="8">
    <source>
        <dbReference type="ARBA" id="ARBA00022909"/>
    </source>
</evidence>
<comment type="caution">
    <text evidence="10">The sequence shown here is derived from an EMBL/GenBank/DDBJ whole genome shotgun (WGS) entry which is preliminary data.</text>
</comment>
<keyword evidence="11" id="KW-1185">Reference proteome</keyword>
<keyword evidence="6" id="KW-0418">Kinase</keyword>
<dbReference type="NCBIfam" id="TIGR01498">
    <property type="entry name" value="folK"/>
    <property type="match status" value="1"/>
</dbReference>
<dbReference type="EC" id="2.7.6.3" evidence="3"/>
<evidence type="ECO:0000256" key="7">
    <source>
        <dbReference type="ARBA" id="ARBA00022840"/>
    </source>
</evidence>
<evidence type="ECO:0000256" key="5">
    <source>
        <dbReference type="ARBA" id="ARBA00022741"/>
    </source>
</evidence>
<name>A0ABU5C8H1_9BACI</name>
<dbReference type="Pfam" id="PF01288">
    <property type="entry name" value="HPPK"/>
    <property type="match status" value="1"/>
</dbReference>
<comment type="catalytic activity">
    <reaction evidence="1">
        <text>6-hydroxymethyl-7,8-dihydropterin + ATP = (7,8-dihydropterin-6-yl)methyl diphosphate + AMP + H(+)</text>
        <dbReference type="Rhea" id="RHEA:11412"/>
        <dbReference type="ChEBI" id="CHEBI:15378"/>
        <dbReference type="ChEBI" id="CHEBI:30616"/>
        <dbReference type="ChEBI" id="CHEBI:44841"/>
        <dbReference type="ChEBI" id="CHEBI:72950"/>
        <dbReference type="ChEBI" id="CHEBI:456215"/>
        <dbReference type="EC" id="2.7.6.3"/>
    </reaction>
</comment>
<dbReference type="PROSITE" id="PS00794">
    <property type="entry name" value="HPPK"/>
    <property type="match status" value="1"/>
</dbReference>
<evidence type="ECO:0000256" key="1">
    <source>
        <dbReference type="ARBA" id="ARBA00000198"/>
    </source>
</evidence>
<dbReference type="PANTHER" id="PTHR43071:SF1">
    <property type="entry name" value="2-AMINO-4-HYDROXY-6-HYDROXYMETHYLDIHYDROPTERIDINE PYROPHOSPHOKINASE"/>
    <property type="match status" value="1"/>
</dbReference>
<dbReference type="CDD" id="cd00483">
    <property type="entry name" value="HPPK"/>
    <property type="match status" value="1"/>
</dbReference>
<evidence type="ECO:0000256" key="4">
    <source>
        <dbReference type="ARBA" id="ARBA00022679"/>
    </source>
</evidence>
<evidence type="ECO:0000256" key="6">
    <source>
        <dbReference type="ARBA" id="ARBA00022777"/>
    </source>
</evidence>
<evidence type="ECO:0000259" key="9">
    <source>
        <dbReference type="PROSITE" id="PS00794"/>
    </source>
</evidence>
<organism evidence="10 11">
    <name type="scientific">Tigheibacillus halophilus</name>
    <dbReference type="NCBI Taxonomy" id="361280"/>
    <lineage>
        <taxon>Bacteria</taxon>
        <taxon>Bacillati</taxon>
        <taxon>Bacillota</taxon>
        <taxon>Bacilli</taxon>
        <taxon>Bacillales</taxon>
        <taxon>Bacillaceae</taxon>
        <taxon>Tigheibacillus</taxon>
    </lineage>
</organism>
<evidence type="ECO:0000313" key="10">
    <source>
        <dbReference type="EMBL" id="MDY0394869.1"/>
    </source>
</evidence>
<dbReference type="InterPro" id="IPR000550">
    <property type="entry name" value="Hppk"/>
</dbReference>
<evidence type="ECO:0000256" key="3">
    <source>
        <dbReference type="ARBA" id="ARBA00013253"/>
    </source>
</evidence>
<dbReference type="GO" id="GO:0003848">
    <property type="term" value="F:2-amino-4-hydroxy-6-hydroxymethyldihydropteridine diphosphokinase activity"/>
    <property type="evidence" value="ECO:0007669"/>
    <property type="project" value="UniProtKB-EC"/>
</dbReference>
<dbReference type="Gene3D" id="3.30.70.560">
    <property type="entry name" value="7,8-Dihydro-6-hydroxymethylpterin-pyrophosphokinase HPPK"/>
    <property type="match status" value="1"/>
</dbReference>
<evidence type="ECO:0000313" key="11">
    <source>
        <dbReference type="Proteomes" id="UP001281447"/>
    </source>
</evidence>
<dbReference type="InterPro" id="IPR035907">
    <property type="entry name" value="Hppk_sf"/>
</dbReference>
<accession>A0ABU5C8H1</accession>
<dbReference type="RefSeq" id="WP_390354000.1">
    <property type="nucleotide sequence ID" value="NZ_JBHUIZ010000005.1"/>
</dbReference>
<dbReference type="EMBL" id="JAWDIP010000003">
    <property type="protein sequence ID" value="MDY0394869.1"/>
    <property type="molecule type" value="Genomic_DNA"/>
</dbReference>
<reference evidence="10 11" key="1">
    <citation type="submission" date="2023-10" db="EMBL/GenBank/DDBJ databases">
        <title>Virgibacillus halophilus 5B73C genome.</title>
        <authorList>
            <person name="Miliotis G."/>
            <person name="Sengupta P."/>
            <person name="Hameed A."/>
            <person name="Chuvochina M."/>
            <person name="Mcdonagh F."/>
            <person name="Simpson A.C."/>
            <person name="Singh N.K."/>
            <person name="Rekha P.D."/>
            <person name="Raman K."/>
            <person name="Hugenholtz P."/>
            <person name="Venkateswaran K."/>
        </authorList>
    </citation>
    <scope>NUCLEOTIDE SEQUENCE [LARGE SCALE GENOMIC DNA]</scope>
    <source>
        <strain evidence="10 11">5B73C</strain>
    </source>
</reference>
<comment type="pathway">
    <text evidence="2">Cofactor biosynthesis; tetrahydrofolate biosynthesis; 2-amino-4-hydroxy-6-hydroxymethyl-7,8-dihydropteridine diphosphate from 7,8-dihydroneopterin triphosphate: step 4/4.</text>
</comment>
<proteinExistence type="predicted"/>
<keyword evidence="5" id="KW-0547">Nucleotide-binding</keyword>